<feature type="transmembrane region" description="Helical" evidence="1">
    <location>
        <begin position="34"/>
        <end position="55"/>
    </location>
</feature>
<organism evidence="2 3">
    <name type="scientific">Clostridium uliginosum</name>
    <dbReference type="NCBI Taxonomy" id="119641"/>
    <lineage>
        <taxon>Bacteria</taxon>
        <taxon>Bacillati</taxon>
        <taxon>Bacillota</taxon>
        <taxon>Clostridia</taxon>
        <taxon>Eubacteriales</taxon>
        <taxon>Clostridiaceae</taxon>
        <taxon>Clostridium</taxon>
    </lineage>
</organism>
<name>A0A1I1STW9_9CLOT</name>
<keyword evidence="3" id="KW-1185">Reference proteome</keyword>
<evidence type="ECO:0000313" key="2">
    <source>
        <dbReference type="EMBL" id="SFD49771.1"/>
    </source>
</evidence>
<dbReference type="Proteomes" id="UP000199263">
    <property type="component" value="Unassembled WGS sequence"/>
</dbReference>
<accession>A0A1I1STW9</accession>
<sequence length="121" mass="14518">MLDLDNAMAEIYKYYIDEPNERIDLLLEKTLLEWLIWKSGIGIYAIFSVLSYQLIMENLKKSPFNINKKEIIRELRKNVLIYEDKLKNRKEYEGENLAEGLWEAMQLENKRNIKNYGIEIL</sequence>
<keyword evidence="1" id="KW-0812">Transmembrane</keyword>
<dbReference type="InterPro" id="IPR038509">
    <property type="entry name" value="IFS_sf"/>
</dbReference>
<dbReference type="EMBL" id="FOMG01000061">
    <property type="protein sequence ID" value="SFD49771.1"/>
    <property type="molecule type" value="Genomic_DNA"/>
</dbReference>
<gene>
    <name evidence="2" type="ORF">SAMN05421842_1613</name>
</gene>
<protein>
    <submittedName>
        <fullName evidence="2">Uncharacterized protein</fullName>
    </submittedName>
</protein>
<dbReference type="Gene3D" id="1.25.40.520">
    <property type="match status" value="1"/>
</dbReference>
<evidence type="ECO:0000256" key="1">
    <source>
        <dbReference type="SAM" id="Phobius"/>
    </source>
</evidence>
<keyword evidence="1" id="KW-0472">Membrane</keyword>
<evidence type="ECO:0000313" key="3">
    <source>
        <dbReference type="Proteomes" id="UP000199263"/>
    </source>
</evidence>
<reference evidence="2 3" key="1">
    <citation type="submission" date="2016-10" db="EMBL/GenBank/DDBJ databases">
        <authorList>
            <person name="de Groot N.N."/>
        </authorList>
    </citation>
    <scope>NUCLEOTIDE SEQUENCE [LARGE SCALE GENOMIC DNA]</scope>
    <source>
        <strain evidence="2 3">DSM 12992</strain>
    </source>
</reference>
<keyword evidence="1" id="KW-1133">Transmembrane helix</keyword>
<proteinExistence type="predicted"/>
<dbReference type="AlphaFoldDB" id="A0A1I1STW9"/>